<dbReference type="Proteomes" id="UP000033423">
    <property type="component" value="Unassembled WGS sequence"/>
</dbReference>
<dbReference type="Pfam" id="PF00015">
    <property type="entry name" value="MCPsignal"/>
    <property type="match status" value="1"/>
</dbReference>
<gene>
    <name evidence="3" type="ORF">MBAV_006054</name>
</gene>
<keyword evidence="3" id="KW-0675">Receptor</keyword>
<evidence type="ECO:0000259" key="2">
    <source>
        <dbReference type="Pfam" id="PF00015"/>
    </source>
</evidence>
<dbReference type="AlphaFoldDB" id="A0A0F3GM31"/>
<accession>A0A0F3GM31</accession>
<dbReference type="PANTHER" id="PTHR32089">
    <property type="entry name" value="METHYL-ACCEPTING CHEMOTAXIS PROTEIN MCPB"/>
    <property type="match status" value="1"/>
</dbReference>
<dbReference type="GO" id="GO:0016020">
    <property type="term" value="C:membrane"/>
    <property type="evidence" value="ECO:0007669"/>
    <property type="project" value="InterPro"/>
</dbReference>
<feature type="non-terminal residue" evidence="3">
    <location>
        <position position="1"/>
    </location>
</feature>
<keyword evidence="4" id="KW-1185">Reference proteome</keyword>
<feature type="domain" description="Methyl-accepting transducer" evidence="2">
    <location>
        <begin position="1"/>
        <end position="82"/>
    </location>
</feature>
<protein>
    <submittedName>
        <fullName evidence="3">Chemotaxis methyl-accepting receptor, signaling domain protein</fullName>
    </submittedName>
</protein>
<evidence type="ECO:0000313" key="4">
    <source>
        <dbReference type="Proteomes" id="UP000033423"/>
    </source>
</evidence>
<dbReference type="EMBL" id="LACI01002572">
    <property type="protein sequence ID" value="KJU81753.1"/>
    <property type="molecule type" value="Genomic_DNA"/>
</dbReference>
<evidence type="ECO:0000313" key="3">
    <source>
        <dbReference type="EMBL" id="KJU81753.1"/>
    </source>
</evidence>
<evidence type="ECO:0000256" key="1">
    <source>
        <dbReference type="ARBA" id="ARBA00023224"/>
    </source>
</evidence>
<dbReference type="Gene3D" id="1.10.287.950">
    <property type="entry name" value="Methyl-accepting chemotaxis protein"/>
    <property type="match status" value="1"/>
</dbReference>
<sequence length="130" mass="14000">EIGKMIMAIQGETEKAVSSMSGATNMVEVGVDLSTQAGESLHDIVNSISSLQLMVQQIASATEEMSTVSETITSDIETVANVSRETMTNSQQIAHSSSDLSRLSFELQEIISQFKIDNNSTGQNKSLRLT</sequence>
<comment type="caution">
    <text evidence="3">The sequence shown here is derived from an EMBL/GenBank/DDBJ whole genome shotgun (WGS) entry which is preliminary data.</text>
</comment>
<dbReference type="GO" id="GO:0007165">
    <property type="term" value="P:signal transduction"/>
    <property type="evidence" value="ECO:0007669"/>
    <property type="project" value="UniProtKB-KW"/>
</dbReference>
<dbReference type="SUPFAM" id="SSF58104">
    <property type="entry name" value="Methyl-accepting chemotaxis protein (MCP) signaling domain"/>
    <property type="match status" value="1"/>
</dbReference>
<proteinExistence type="predicted"/>
<keyword evidence="1" id="KW-0807">Transducer</keyword>
<dbReference type="PANTHER" id="PTHR32089:SF112">
    <property type="entry name" value="LYSOZYME-LIKE PROTEIN-RELATED"/>
    <property type="match status" value="1"/>
</dbReference>
<name>A0A0F3GM31_9BACT</name>
<dbReference type="InterPro" id="IPR004089">
    <property type="entry name" value="MCPsignal_dom"/>
</dbReference>
<reference evidence="3 4" key="1">
    <citation type="submission" date="2015-02" db="EMBL/GenBank/DDBJ databases">
        <title>Single-cell genomics of uncultivated deep-branching MTB reveals a conserved set of magnetosome genes.</title>
        <authorList>
            <person name="Kolinko S."/>
            <person name="Richter M."/>
            <person name="Glockner F.O."/>
            <person name="Brachmann A."/>
            <person name="Schuler D."/>
        </authorList>
    </citation>
    <scope>NUCLEOTIDE SEQUENCE [LARGE SCALE GENOMIC DNA]</scope>
    <source>
        <strain evidence="3">TM-1</strain>
    </source>
</reference>
<organism evidence="3 4">
    <name type="scientific">Candidatus Magnetobacterium bavaricum</name>
    <dbReference type="NCBI Taxonomy" id="29290"/>
    <lineage>
        <taxon>Bacteria</taxon>
        <taxon>Pseudomonadati</taxon>
        <taxon>Nitrospirota</taxon>
        <taxon>Thermodesulfovibrionia</taxon>
        <taxon>Thermodesulfovibrionales</taxon>
        <taxon>Candidatus Magnetobacteriaceae</taxon>
        <taxon>Candidatus Magnetobacterium</taxon>
    </lineage>
</organism>